<dbReference type="RefSeq" id="XP_044944565.1">
    <property type="nucleotide sequence ID" value="XM_045088630.1"/>
</dbReference>
<dbReference type="OrthoDB" id="9633593at2759"/>
<reference evidence="4" key="1">
    <citation type="submission" date="2025-08" db="UniProtKB">
        <authorList>
            <consortium name="RefSeq"/>
        </authorList>
    </citation>
    <scope>IDENTIFICATION</scope>
    <source>
        <tissue evidence="4">Brain</tissue>
    </source>
</reference>
<proteinExistence type="predicted"/>
<accession>A0A8U0V978</accession>
<feature type="compositionally biased region" description="Gly residues" evidence="2">
    <location>
        <begin position="59"/>
        <end position="85"/>
    </location>
</feature>
<feature type="region of interest" description="Disordered" evidence="2">
    <location>
        <begin position="38"/>
        <end position="161"/>
    </location>
</feature>
<feature type="compositionally biased region" description="Gly residues" evidence="2">
    <location>
        <begin position="97"/>
        <end position="109"/>
    </location>
</feature>
<dbReference type="PANTHER" id="PTHR48026:SF12">
    <property type="entry name" value="HETEROGENEOUS NUCLEAR RIBONUCLEOPROTEIN A3"/>
    <property type="match status" value="1"/>
</dbReference>
<dbReference type="SUPFAM" id="SSF54928">
    <property type="entry name" value="RNA-binding domain, RBD"/>
    <property type="match status" value="1"/>
</dbReference>
<dbReference type="PANTHER" id="PTHR48026">
    <property type="entry name" value="HOMOLOGOUS TO DROSOPHILA SQD (SQUID) PROTEIN"/>
    <property type="match status" value="1"/>
</dbReference>
<name>A0A8U0V978_MUSPF</name>
<feature type="compositionally biased region" description="Gly residues" evidence="2">
    <location>
        <begin position="125"/>
        <end position="138"/>
    </location>
</feature>
<dbReference type="GO" id="GO:0003730">
    <property type="term" value="F:mRNA 3'-UTR binding"/>
    <property type="evidence" value="ECO:0007669"/>
    <property type="project" value="TreeGrafter"/>
</dbReference>
<dbReference type="GO" id="GO:0071013">
    <property type="term" value="C:catalytic step 2 spliceosome"/>
    <property type="evidence" value="ECO:0007669"/>
    <property type="project" value="TreeGrafter"/>
</dbReference>
<evidence type="ECO:0000256" key="2">
    <source>
        <dbReference type="SAM" id="MobiDB-lite"/>
    </source>
</evidence>
<keyword evidence="1" id="KW-0694">RNA-binding</keyword>
<keyword evidence="3" id="KW-1185">Reference proteome</keyword>
<evidence type="ECO:0000313" key="4">
    <source>
        <dbReference type="RefSeq" id="XP_044944565.1"/>
    </source>
</evidence>
<evidence type="ECO:0000256" key="1">
    <source>
        <dbReference type="ARBA" id="ARBA00022884"/>
    </source>
</evidence>
<dbReference type="Gene3D" id="3.30.70.330">
    <property type="match status" value="1"/>
</dbReference>
<dbReference type="AlphaFoldDB" id="A0A8U0V978"/>
<dbReference type="GO" id="GO:0000398">
    <property type="term" value="P:mRNA splicing, via spliceosome"/>
    <property type="evidence" value="ECO:0007669"/>
    <property type="project" value="TreeGrafter"/>
</dbReference>
<dbReference type="InterPro" id="IPR012677">
    <property type="entry name" value="Nucleotide-bd_a/b_plait_sf"/>
</dbReference>
<dbReference type="GeneID" id="101691965"/>
<sequence length="161" mass="16560">MNRLSHPGVPAFVTFDDRDTVDKIIVQKHHTINGHNCEVKKALPKPEMPSTGSQRGHGDGSGNFMGCGRNSGGRGGSAGGGGGRSGRYRGSERGYKGSCGGDNHGGGPGCSSRGRYGGSRPEYGHQGGGCSSSGGGYDGHNTRDNFGPNYGGGGNHNYFRN</sequence>
<organism evidence="3 4">
    <name type="scientific">Mustela putorius furo</name>
    <name type="common">European domestic ferret</name>
    <name type="synonym">Mustela furo</name>
    <dbReference type="NCBI Taxonomy" id="9669"/>
    <lineage>
        <taxon>Eukaryota</taxon>
        <taxon>Metazoa</taxon>
        <taxon>Chordata</taxon>
        <taxon>Craniata</taxon>
        <taxon>Vertebrata</taxon>
        <taxon>Euteleostomi</taxon>
        <taxon>Mammalia</taxon>
        <taxon>Eutheria</taxon>
        <taxon>Laurasiatheria</taxon>
        <taxon>Carnivora</taxon>
        <taxon>Caniformia</taxon>
        <taxon>Musteloidea</taxon>
        <taxon>Mustelidae</taxon>
        <taxon>Mustelinae</taxon>
        <taxon>Mustela</taxon>
    </lineage>
</organism>
<feature type="compositionally biased region" description="Low complexity" evidence="2">
    <location>
        <begin position="110"/>
        <end position="121"/>
    </location>
</feature>
<protein>
    <submittedName>
        <fullName evidence="4">Heterogeneous nuclear ribonucleoprotein A3-like</fullName>
    </submittedName>
</protein>
<dbReference type="Proteomes" id="UP000000715">
    <property type="component" value="Unplaced"/>
</dbReference>
<evidence type="ECO:0000313" key="3">
    <source>
        <dbReference type="Proteomes" id="UP000000715"/>
    </source>
</evidence>
<gene>
    <name evidence="4" type="primary">LOC101691965</name>
</gene>
<dbReference type="InterPro" id="IPR035979">
    <property type="entry name" value="RBD_domain_sf"/>
</dbReference>